<dbReference type="Proteomes" id="UP000030758">
    <property type="component" value="Unassembled WGS sequence"/>
</dbReference>
<feature type="compositionally biased region" description="Basic and acidic residues" evidence="1">
    <location>
        <begin position="87"/>
        <end position="98"/>
    </location>
</feature>
<evidence type="ECO:0000313" key="4">
    <source>
        <dbReference type="Proteomes" id="UP000030764"/>
    </source>
</evidence>
<evidence type="ECO:0000313" key="3">
    <source>
        <dbReference type="EMBL" id="KFD63520.1"/>
    </source>
</evidence>
<accession>A0A085M5X4</accession>
<organism evidence="2 4">
    <name type="scientific">Trichuris suis</name>
    <name type="common">pig whipworm</name>
    <dbReference type="NCBI Taxonomy" id="68888"/>
    <lineage>
        <taxon>Eukaryota</taxon>
        <taxon>Metazoa</taxon>
        <taxon>Ecdysozoa</taxon>
        <taxon>Nematoda</taxon>
        <taxon>Enoplea</taxon>
        <taxon>Dorylaimia</taxon>
        <taxon>Trichinellida</taxon>
        <taxon>Trichuridae</taxon>
        <taxon>Trichuris</taxon>
    </lineage>
</organism>
<dbReference type="EMBL" id="KL363225">
    <property type="protein sequence ID" value="KFD52620.1"/>
    <property type="molecule type" value="Genomic_DNA"/>
</dbReference>
<name>A0A085M5X4_9BILA</name>
<gene>
    <name evidence="2" type="ORF">M513_06467</name>
    <name evidence="3" type="ORF">M514_06467</name>
</gene>
<reference evidence="2 4" key="1">
    <citation type="journal article" date="2014" name="Nat. Genet.">
        <title>Genome and transcriptome of the porcine whipworm Trichuris suis.</title>
        <authorList>
            <person name="Jex A.R."/>
            <person name="Nejsum P."/>
            <person name="Schwarz E.M."/>
            <person name="Hu L."/>
            <person name="Young N.D."/>
            <person name="Hall R.S."/>
            <person name="Korhonen P.K."/>
            <person name="Liao S."/>
            <person name="Thamsborg S."/>
            <person name="Xia J."/>
            <person name="Xu P."/>
            <person name="Wang S."/>
            <person name="Scheerlinck J.P."/>
            <person name="Hofmann A."/>
            <person name="Sternberg P.W."/>
            <person name="Wang J."/>
            <person name="Gasser R.B."/>
        </authorList>
    </citation>
    <scope>NUCLEOTIDE SEQUENCE [LARGE SCALE GENOMIC DNA]</scope>
    <source>
        <strain evidence="3">DCEP-RM93F</strain>
        <strain evidence="2">DCEP-RM93M</strain>
    </source>
</reference>
<keyword evidence="4" id="KW-1185">Reference proteome</keyword>
<evidence type="ECO:0000256" key="1">
    <source>
        <dbReference type="SAM" id="MobiDB-lite"/>
    </source>
</evidence>
<dbReference type="EMBL" id="KL367572">
    <property type="protein sequence ID" value="KFD63520.1"/>
    <property type="molecule type" value="Genomic_DNA"/>
</dbReference>
<proteinExistence type="predicted"/>
<feature type="region of interest" description="Disordered" evidence="1">
    <location>
        <begin position="87"/>
        <end position="108"/>
    </location>
</feature>
<sequence length="175" mass="19467">MSSYIRHIVAAGLPSIISQKRLYWSFQSKLSKLFDQEAQQVGLLAFLGISEAPQKKQGLSTSEAGILAKGPNSVSALKHVDYLEEVRDSQNHEGRNPEVENPNGQNIESFENTPRLLNIVSITFDNLLPTFWQRVVPIAVEGPGFDPKNRITHFLTSSNSLKCCPDRPCSMDRNG</sequence>
<dbReference type="Proteomes" id="UP000030764">
    <property type="component" value="Unassembled WGS sequence"/>
</dbReference>
<protein>
    <submittedName>
        <fullName evidence="2">Uncharacterized protein</fullName>
    </submittedName>
</protein>
<evidence type="ECO:0000313" key="2">
    <source>
        <dbReference type="EMBL" id="KFD52620.1"/>
    </source>
</evidence>
<dbReference type="AlphaFoldDB" id="A0A085M5X4"/>